<dbReference type="EMBL" id="JTLV02000001">
    <property type="protein sequence ID" value="PQM30734.1"/>
    <property type="molecule type" value="Genomic_DNA"/>
</dbReference>
<organism evidence="1 2">
    <name type="scientific">Spiroplasma poulsonii</name>
    <dbReference type="NCBI Taxonomy" id="2138"/>
    <lineage>
        <taxon>Bacteria</taxon>
        <taxon>Bacillati</taxon>
        <taxon>Mycoplasmatota</taxon>
        <taxon>Mollicutes</taxon>
        <taxon>Entomoplasmatales</taxon>
        <taxon>Spiroplasmataceae</taxon>
        <taxon>Spiroplasma</taxon>
    </lineage>
</organism>
<sequence>MYKILLNAQKKNNQLRKQAFKTNDPNYIDVNNMTVADCVKIVKLAKKNNPYYRQLLLEKTQLDFLN</sequence>
<keyword evidence="2" id="KW-1185">Reference proteome</keyword>
<gene>
    <name evidence="1" type="ORF">SMSRO_SF005210</name>
</gene>
<dbReference type="STRING" id="2138.SMSRO_v1c04910"/>
<dbReference type="Proteomes" id="UP000031565">
    <property type="component" value="Unassembled WGS sequence"/>
</dbReference>
<evidence type="ECO:0000313" key="1">
    <source>
        <dbReference type="EMBL" id="PQM30734.1"/>
    </source>
</evidence>
<evidence type="ECO:0000313" key="2">
    <source>
        <dbReference type="Proteomes" id="UP000031565"/>
    </source>
</evidence>
<accession>A0A2P6FBH2</accession>
<proteinExistence type="predicted"/>
<protein>
    <submittedName>
        <fullName evidence="1">Uncharacterized protein</fullName>
    </submittedName>
</protein>
<name>A0A2P6FBH2_9MOLU</name>
<dbReference type="AlphaFoldDB" id="A0A2P6FBH2"/>
<comment type="caution">
    <text evidence="1">The sequence shown here is derived from an EMBL/GenBank/DDBJ whole genome shotgun (WGS) entry which is preliminary data.</text>
</comment>
<reference evidence="1 2" key="1">
    <citation type="journal article" date="2015" name="MBio">
        <title>Genome sequence of the Drosophila melanogaster male-killing Spiroplasma strain MSRO endosymbiont.</title>
        <authorList>
            <person name="Paredes J.C."/>
            <person name="Herren J.K."/>
            <person name="Schupfer F."/>
            <person name="Marin R."/>
            <person name="Claverol S."/>
            <person name="Kuo C.H."/>
            <person name="Lemaitre B."/>
            <person name="Beven L."/>
        </authorList>
    </citation>
    <scope>NUCLEOTIDE SEQUENCE [LARGE SCALE GENOMIC DNA]</scope>
    <source>
        <strain evidence="1 2">MSRO</strain>
    </source>
</reference>
<dbReference type="RefSeq" id="WP_227991384.1">
    <property type="nucleotide sequence ID" value="NZ_CM020866.1"/>
</dbReference>